<dbReference type="RefSeq" id="WP_311545911.1">
    <property type="nucleotide sequence ID" value="NZ_JAVREK010000015.1"/>
</dbReference>
<dbReference type="SMART" id="SM00382">
    <property type="entry name" value="AAA"/>
    <property type="match status" value="1"/>
</dbReference>
<dbReference type="InterPro" id="IPR017871">
    <property type="entry name" value="ABC_transporter-like_CS"/>
</dbReference>
<dbReference type="Pfam" id="PF00005">
    <property type="entry name" value="ABC_tran"/>
    <property type="match status" value="1"/>
</dbReference>
<feature type="domain" description="ABC transporter" evidence="5">
    <location>
        <begin position="2"/>
        <end position="227"/>
    </location>
</feature>
<dbReference type="PROSITE" id="PS00211">
    <property type="entry name" value="ABC_TRANSPORTER_1"/>
    <property type="match status" value="1"/>
</dbReference>
<keyword evidence="7" id="KW-1185">Reference proteome</keyword>
<evidence type="ECO:0000256" key="2">
    <source>
        <dbReference type="ARBA" id="ARBA00022448"/>
    </source>
</evidence>
<organism evidence="6 7">
    <name type="scientific">Streptomonospora wellingtoniae</name>
    <dbReference type="NCBI Taxonomy" id="3075544"/>
    <lineage>
        <taxon>Bacteria</taxon>
        <taxon>Bacillati</taxon>
        <taxon>Actinomycetota</taxon>
        <taxon>Actinomycetes</taxon>
        <taxon>Streptosporangiales</taxon>
        <taxon>Nocardiopsidaceae</taxon>
        <taxon>Streptomonospora</taxon>
    </lineage>
</organism>
<evidence type="ECO:0000313" key="7">
    <source>
        <dbReference type="Proteomes" id="UP001183226"/>
    </source>
</evidence>
<comment type="similarity">
    <text evidence="1">Belongs to the ABC transporter superfamily.</text>
</comment>
<dbReference type="Proteomes" id="UP001183226">
    <property type="component" value="Unassembled WGS sequence"/>
</dbReference>
<dbReference type="PANTHER" id="PTHR43335">
    <property type="entry name" value="ABC TRANSPORTER, ATP-BINDING PROTEIN"/>
    <property type="match status" value="1"/>
</dbReference>
<dbReference type="InterPro" id="IPR027417">
    <property type="entry name" value="P-loop_NTPase"/>
</dbReference>
<evidence type="ECO:0000256" key="1">
    <source>
        <dbReference type="ARBA" id="ARBA00005417"/>
    </source>
</evidence>
<reference evidence="7" key="1">
    <citation type="submission" date="2023-07" db="EMBL/GenBank/DDBJ databases">
        <title>30 novel species of actinomycetes from the DSMZ collection.</title>
        <authorList>
            <person name="Nouioui I."/>
        </authorList>
    </citation>
    <scope>NUCLEOTIDE SEQUENCE [LARGE SCALE GENOMIC DNA]</scope>
    <source>
        <strain evidence="7">DSM 45055</strain>
    </source>
</reference>
<dbReference type="EMBL" id="JAVREK010000015">
    <property type="protein sequence ID" value="MDT0303427.1"/>
    <property type="molecule type" value="Genomic_DNA"/>
</dbReference>
<dbReference type="InterPro" id="IPR003439">
    <property type="entry name" value="ABC_transporter-like_ATP-bd"/>
</dbReference>
<name>A0ABU2KW78_9ACTN</name>
<dbReference type="InterPro" id="IPR003593">
    <property type="entry name" value="AAA+_ATPase"/>
</dbReference>
<dbReference type="Gene3D" id="3.40.50.300">
    <property type="entry name" value="P-loop containing nucleotide triphosphate hydrolases"/>
    <property type="match status" value="1"/>
</dbReference>
<evidence type="ECO:0000256" key="4">
    <source>
        <dbReference type="ARBA" id="ARBA00022840"/>
    </source>
</evidence>
<dbReference type="PROSITE" id="PS50893">
    <property type="entry name" value="ABC_TRANSPORTER_2"/>
    <property type="match status" value="1"/>
</dbReference>
<evidence type="ECO:0000256" key="3">
    <source>
        <dbReference type="ARBA" id="ARBA00022741"/>
    </source>
</evidence>
<proteinExistence type="inferred from homology"/>
<gene>
    <name evidence="6" type="ORF">RM446_15015</name>
</gene>
<accession>A0ABU2KW78</accession>
<evidence type="ECO:0000313" key="6">
    <source>
        <dbReference type="EMBL" id="MDT0303427.1"/>
    </source>
</evidence>
<keyword evidence="2" id="KW-0813">Transport</keyword>
<evidence type="ECO:0000259" key="5">
    <source>
        <dbReference type="PROSITE" id="PS50893"/>
    </source>
</evidence>
<dbReference type="PANTHER" id="PTHR43335:SF4">
    <property type="entry name" value="ABC TRANSPORTER, ATP-BINDING PROTEIN"/>
    <property type="match status" value="1"/>
</dbReference>
<comment type="caution">
    <text evidence="6">The sequence shown here is derived from an EMBL/GenBank/DDBJ whole genome shotgun (WGS) entry which is preliminary data.</text>
</comment>
<dbReference type="SUPFAM" id="SSF52540">
    <property type="entry name" value="P-loop containing nucleoside triphosphate hydrolases"/>
    <property type="match status" value="1"/>
</dbReference>
<keyword evidence="4 6" id="KW-0067">ATP-binding</keyword>
<sequence length="304" mass="32560">MIGIENVSKSYGSHTAVDGVNFQVHPGRVTGFLGPNGAGKSTTMRLILGLDEPSSGSITVNGRTYAESRAPLTEVGSLLNVQAAHPGRTAEAHLRALALTHGIPRARVREVAEQTGLDSVIRKRVGGFSLGMSQRLGIAAALLGDPRTLVLDEPINGLDPEGVVWIRELLKDLAAAGRTVFLSSHLMSEMALTADHLVIIGKGRIIADRPIGEVLSEEEAHTVALRTAETDRLARLLTADGAEVEAEGGDRLAVRGTDGRRIAEIALENRVLVYELTPQRTTLEDAYIDLTRESVEYQAAGRNR</sequence>
<keyword evidence="3" id="KW-0547">Nucleotide-binding</keyword>
<protein>
    <submittedName>
        <fullName evidence="6">ATP-binding cassette domain-containing protein</fullName>
    </submittedName>
</protein>
<dbReference type="GO" id="GO:0005524">
    <property type="term" value="F:ATP binding"/>
    <property type="evidence" value="ECO:0007669"/>
    <property type="project" value="UniProtKB-KW"/>
</dbReference>